<evidence type="ECO:0000256" key="2">
    <source>
        <dbReference type="SAM" id="MobiDB-lite"/>
    </source>
</evidence>
<keyword evidence="4" id="KW-1185">Reference proteome</keyword>
<organism evidence="3 4">
    <name type="scientific">Equus caballus</name>
    <name type="common">Horse</name>
    <dbReference type="NCBI Taxonomy" id="9796"/>
    <lineage>
        <taxon>Eukaryota</taxon>
        <taxon>Metazoa</taxon>
        <taxon>Chordata</taxon>
        <taxon>Craniata</taxon>
        <taxon>Vertebrata</taxon>
        <taxon>Euteleostomi</taxon>
        <taxon>Mammalia</taxon>
        <taxon>Eutheria</taxon>
        <taxon>Laurasiatheria</taxon>
        <taxon>Perissodactyla</taxon>
        <taxon>Equidae</taxon>
        <taxon>Equus</taxon>
    </lineage>
</organism>
<evidence type="ECO:0000313" key="4">
    <source>
        <dbReference type="Proteomes" id="UP000002281"/>
    </source>
</evidence>
<evidence type="ECO:0000256" key="1">
    <source>
        <dbReference type="ARBA" id="ARBA00007753"/>
    </source>
</evidence>
<dbReference type="PANTHER" id="PTHR28584:SF2">
    <property type="entry name" value="PROTEIN FAM228A"/>
    <property type="match status" value="1"/>
</dbReference>
<name>F7DTN3_HORSE</name>
<protein>
    <recommendedName>
        <fullName evidence="5">Family with sequence similarity 228 member A</fullName>
    </recommendedName>
</protein>
<feature type="region of interest" description="Disordered" evidence="2">
    <location>
        <begin position="444"/>
        <end position="485"/>
    </location>
</feature>
<dbReference type="ExpressionAtlas" id="F7DTN3">
    <property type="expression patterns" value="baseline"/>
</dbReference>
<dbReference type="InterPro" id="IPR040046">
    <property type="entry name" value="FAM228"/>
</dbReference>
<evidence type="ECO:0008006" key="5">
    <source>
        <dbReference type="Google" id="ProtNLM"/>
    </source>
</evidence>
<sequence>MAAAKTARCDAHFRPEKLKEWPEPESVSLMEALAREDIDEAVHAILFRENYVVKKLDMYFHHLDIFKERRKEMLHKKWIQNVAEPLQQRIMEKVISYRGLEKTKQENFEYFLKHANKTEMIGDLCDPEVYNPFYMMKKDPNYGKVTVPPFYDPLFRRQQEMDEEKRAIFQYKTGKRYTLKEFKELEKARLYAKLPQFTFTLHSVIPKERHKASARPARGRARGGCSPEKLICAEKKYLSDKEKKTTDLSQVVFERQFHCSKLSQGNNRKEKKDLRHRFSLCGKVSLSSAVSSERNCPESTGAAPSDLNGHSSALPLGEGGRTAVTRRSKKWRVVYTQEKFIFRSCPRTGWVSRSAGCPSSMRSLRPRLMEALSCSAPSLQGCPGELIPVSLKRKEIMEEFCPGRGGGPASYIPSVWPFLQPTLTAGCGVLGKVVPAWSEHSGRESKHFVDSSSSPLDSEKVLGTRRNRPQSWAAGEGRHRRGPQPMERRVMTAEVLAQHLAALQLGLQRDSRNCISCEEASVIKLR</sequence>
<dbReference type="PANTHER" id="PTHR28584">
    <property type="entry name" value="FAMILY WITH SEQUENCE SIMILARITY 228 MEMBER A"/>
    <property type="match status" value="1"/>
</dbReference>
<feature type="region of interest" description="Disordered" evidence="2">
    <location>
        <begin position="292"/>
        <end position="321"/>
    </location>
</feature>
<reference evidence="3 4" key="1">
    <citation type="journal article" date="2009" name="Science">
        <title>Genome sequence, comparative analysis, and population genetics of the domestic horse.</title>
        <authorList>
            <consortium name="Broad Institute Genome Sequencing Platform"/>
            <consortium name="Broad Institute Whole Genome Assembly Team"/>
            <person name="Wade C.M."/>
            <person name="Giulotto E."/>
            <person name="Sigurdsson S."/>
            <person name="Zoli M."/>
            <person name="Gnerre S."/>
            <person name="Imsland F."/>
            <person name="Lear T.L."/>
            <person name="Adelson D.L."/>
            <person name="Bailey E."/>
            <person name="Bellone R.R."/>
            <person name="Bloecker H."/>
            <person name="Distl O."/>
            <person name="Edgar R.C."/>
            <person name="Garber M."/>
            <person name="Leeb T."/>
            <person name="Mauceli E."/>
            <person name="MacLeod J.N."/>
            <person name="Penedo M.C.T."/>
            <person name="Raison J.M."/>
            <person name="Sharpe T."/>
            <person name="Vogel J."/>
            <person name="Andersson L."/>
            <person name="Antczak D.F."/>
            <person name="Biagi T."/>
            <person name="Binns M.M."/>
            <person name="Chowdhary B.P."/>
            <person name="Coleman S.J."/>
            <person name="Della Valle G."/>
            <person name="Fryc S."/>
            <person name="Guerin G."/>
            <person name="Hasegawa T."/>
            <person name="Hill E.W."/>
            <person name="Jurka J."/>
            <person name="Kiialainen A."/>
            <person name="Lindgren G."/>
            <person name="Liu J."/>
            <person name="Magnani E."/>
            <person name="Mickelson J.R."/>
            <person name="Murray J."/>
            <person name="Nergadze S.G."/>
            <person name="Onofrio R."/>
            <person name="Pedroni S."/>
            <person name="Piras M.F."/>
            <person name="Raudsepp T."/>
            <person name="Rocchi M."/>
            <person name="Roeed K.H."/>
            <person name="Ryder O.A."/>
            <person name="Searle S."/>
            <person name="Skow L."/>
            <person name="Swinburne J.E."/>
            <person name="Syvaenen A.C."/>
            <person name="Tozaki T."/>
            <person name="Valberg S.J."/>
            <person name="Vaudin M."/>
            <person name="White J.R."/>
            <person name="Zody M.C."/>
            <person name="Lander E.S."/>
            <person name="Lindblad-Toh K."/>
        </authorList>
    </citation>
    <scope>NUCLEOTIDE SEQUENCE [LARGE SCALE GENOMIC DNA]</scope>
    <source>
        <strain evidence="3 4">Thoroughbred</strain>
    </source>
</reference>
<reference evidence="3" key="3">
    <citation type="submission" date="2025-09" db="UniProtKB">
        <authorList>
            <consortium name="Ensembl"/>
        </authorList>
    </citation>
    <scope>IDENTIFICATION</scope>
    <source>
        <strain evidence="3">Thoroughbred</strain>
    </source>
</reference>
<comment type="similarity">
    <text evidence="1">Belongs to the FAM228 family.</text>
</comment>
<dbReference type="AlphaFoldDB" id="F7DTN3"/>
<reference evidence="3" key="2">
    <citation type="submission" date="2025-08" db="UniProtKB">
        <authorList>
            <consortium name="Ensembl"/>
        </authorList>
    </citation>
    <scope>IDENTIFICATION</scope>
    <source>
        <strain evidence="3">Thoroughbred</strain>
    </source>
</reference>
<gene>
    <name evidence="3" type="primary">FAM228B</name>
</gene>
<dbReference type="Bgee" id="ENSECAG00000014593">
    <property type="expression patterns" value="Expressed in brainstem and 23 other cell types or tissues"/>
</dbReference>
<evidence type="ECO:0000313" key="3">
    <source>
        <dbReference type="Ensembl" id="ENSECAP00000012217.3"/>
    </source>
</evidence>
<dbReference type="Ensembl" id="ENSECAT00000015218.3">
    <property type="protein sequence ID" value="ENSECAP00000012217.3"/>
    <property type="gene ID" value="ENSECAG00000014593.4"/>
</dbReference>
<dbReference type="Proteomes" id="UP000002281">
    <property type="component" value="Chromosome 15"/>
</dbReference>
<accession>F7DTN3</accession>
<dbReference type="GeneTree" id="ENSGT00530000064185"/>
<proteinExistence type="inferred from homology"/>
<dbReference type="HOGENOM" id="CLU_079089_0_0_1"/>